<dbReference type="GO" id="GO:0000774">
    <property type="term" value="F:adenyl-nucleotide exchange factor activity"/>
    <property type="evidence" value="ECO:0007669"/>
    <property type="project" value="InterPro"/>
</dbReference>
<dbReference type="Gene3D" id="3.90.20.20">
    <property type="match status" value="1"/>
</dbReference>
<comment type="caution">
    <text evidence="7">The sequence shown here is derived from an EMBL/GenBank/DDBJ whole genome shotgun (WGS) entry which is preliminary data.</text>
</comment>
<evidence type="ECO:0000256" key="4">
    <source>
        <dbReference type="RuleBase" id="RU000639"/>
    </source>
</evidence>
<proteinExistence type="inferred from homology"/>
<dbReference type="Gene3D" id="2.30.22.10">
    <property type="entry name" value="Head domain of nucleotide exchange factor GrpE"/>
    <property type="match status" value="1"/>
</dbReference>
<gene>
    <name evidence="3" type="primary">grpE</name>
    <name evidence="7" type="ORF">FB559_6240</name>
</gene>
<keyword evidence="2 3" id="KW-0143">Chaperone</keyword>
<name>A0A543CTU5_9ACTN</name>
<evidence type="ECO:0000256" key="5">
    <source>
        <dbReference type="RuleBase" id="RU004478"/>
    </source>
</evidence>
<feature type="region of interest" description="Disordered" evidence="6">
    <location>
        <begin position="1"/>
        <end position="71"/>
    </location>
</feature>
<evidence type="ECO:0000256" key="6">
    <source>
        <dbReference type="SAM" id="MobiDB-lite"/>
    </source>
</evidence>
<dbReference type="PANTHER" id="PTHR21237:SF23">
    <property type="entry name" value="GRPE PROTEIN HOMOLOG, MITOCHONDRIAL"/>
    <property type="match status" value="1"/>
</dbReference>
<feature type="compositionally biased region" description="Low complexity" evidence="6">
    <location>
        <begin position="61"/>
        <end position="71"/>
    </location>
</feature>
<reference evidence="7 8" key="1">
    <citation type="submission" date="2019-06" db="EMBL/GenBank/DDBJ databases">
        <title>Sequencing the genomes of 1000 actinobacteria strains.</title>
        <authorList>
            <person name="Klenk H.-P."/>
        </authorList>
    </citation>
    <scope>NUCLEOTIDE SEQUENCE [LARGE SCALE GENOMIC DNA]</scope>
    <source>
        <strain evidence="7 8">DSM 102200</strain>
    </source>
</reference>
<feature type="region of interest" description="Disordered" evidence="6">
    <location>
        <begin position="87"/>
        <end position="111"/>
    </location>
</feature>
<dbReference type="InterPro" id="IPR013805">
    <property type="entry name" value="GrpE_CC"/>
</dbReference>
<dbReference type="PROSITE" id="PS01071">
    <property type="entry name" value="GRPE"/>
    <property type="match status" value="1"/>
</dbReference>
<dbReference type="InterPro" id="IPR009012">
    <property type="entry name" value="GrpE_head"/>
</dbReference>
<keyword evidence="8" id="KW-1185">Reference proteome</keyword>
<dbReference type="GO" id="GO:0051082">
    <property type="term" value="F:unfolded protein binding"/>
    <property type="evidence" value="ECO:0007669"/>
    <property type="project" value="TreeGrafter"/>
</dbReference>
<keyword evidence="3" id="KW-0963">Cytoplasm</keyword>
<dbReference type="SUPFAM" id="SSF58014">
    <property type="entry name" value="Coiled-coil domain of nucleotide exchange factor GrpE"/>
    <property type="match status" value="1"/>
</dbReference>
<dbReference type="GO" id="GO:0006457">
    <property type="term" value="P:protein folding"/>
    <property type="evidence" value="ECO:0007669"/>
    <property type="project" value="InterPro"/>
</dbReference>
<evidence type="ECO:0000313" key="7">
    <source>
        <dbReference type="EMBL" id="TQM00526.1"/>
    </source>
</evidence>
<dbReference type="Proteomes" id="UP000316096">
    <property type="component" value="Unassembled WGS sequence"/>
</dbReference>
<dbReference type="RefSeq" id="WP_246122210.1">
    <property type="nucleotide sequence ID" value="NZ_VFOZ01000001.1"/>
</dbReference>
<keyword evidence="3 4" id="KW-0346">Stress response</keyword>
<evidence type="ECO:0000313" key="8">
    <source>
        <dbReference type="Proteomes" id="UP000316096"/>
    </source>
</evidence>
<comment type="subcellular location">
    <subcellularLocation>
        <location evidence="3">Cytoplasm</location>
    </subcellularLocation>
</comment>
<feature type="compositionally biased region" description="Basic and acidic residues" evidence="6">
    <location>
        <begin position="98"/>
        <end position="111"/>
    </location>
</feature>
<dbReference type="InterPro" id="IPR000740">
    <property type="entry name" value="GrpE"/>
</dbReference>
<dbReference type="GO" id="GO:0005737">
    <property type="term" value="C:cytoplasm"/>
    <property type="evidence" value="ECO:0007669"/>
    <property type="project" value="UniProtKB-SubCell"/>
</dbReference>
<dbReference type="HAMAP" id="MF_01151">
    <property type="entry name" value="GrpE"/>
    <property type="match status" value="1"/>
</dbReference>
<evidence type="ECO:0000256" key="1">
    <source>
        <dbReference type="ARBA" id="ARBA00009054"/>
    </source>
</evidence>
<evidence type="ECO:0000256" key="3">
    <source>
        <dbReference type="HAMAP-Rule" id="MF_01151"/>
    </source>
</evidence>
<comment type="similarity">
    <text evidence="1 3 5">Belongs to the GrpE family.</text>
</comment>
<dbReference type="GO" id="GO:0042803">
    <property type="term" value="F:protein homodimerization activity"/>
    <property type="evidence" value="ECO:0007669"/>
    <property type="project" value="InterPro"/>
</dbReference>
<organism evidence="7 8">
    <name type="scientific">Actinoallomurus bryophytorum</name>
    <dbReference type="NCBI Taxonomy" id="1490222"/>
    <lineage>
        <taxon>Bacteria</taxon>
        <taxon>Bacillati</taxon>
        <taxon>Actinomycetota</taxon>
        <taxon>Actinomycetes</taxon>
        <taxon>Streptosporangiales</taxon>
        <taxon>Thermomonosporaceae</taxon>
        <taxon>Actinoallomurus</taxon>
    </lineage>
</organism>
<accession>A0A543CTU5</accession>
<dbReference type="PRINTS" id="PR00773">
    <property type="entry name" value="GRPEPROTEIN"/>
</dbReference>
<comment type="function">
    <text evidence="3 4">Participates actively in the response to hyperosmotic and heat shock by preventing the aggregation of stress-denatured proteins, in association with DnaK and GrpE. It is the nucleotide exchange factor for DnaK and may function as a thermosensor. Unfolded proteins bind initially to DnaJ; upon interaction with the DnaJ-bound protein, DnaK hydrolyzes its bound ATP, resulting in the formation of a stable complex. GrpE releases ADP from DnaK; ATP binding to DnaK triggers the release of the substrate protein, thus completing the reaction cycle. Several rounds of ATP-dependent interactions between DnaJ, DnaK and GrpE are required for fully efficient folding.</text>
</comment>
<dbReference type="CDD" id="cd00446">
    <property type="entry name" value="GrpE"/>
    <property type="match status" value="1"/>
</dbReference>
<dbReference type="PANTHER" id="PTHR21237">
    <property type="entry name" value="GRPE PROTEIN"/>
    <property type="match status" value="1"/>
</dbReference>
<comment type="subunit">
    <text evidence="3">Homodimer.</text>
</comment>
<dbReference type="AlphaFoldDB" id="A0A543CTU5"/>
<protein>
    <recommendedName>
        <fullName evidence="3 4">Protein GrpE</fullName>
    </recommendedName>
    <alternativeName>
        <fullName evidence="3">HSP-70 cofactor</fullName>
    </alternativeName>
</protein>
<feature type="compositionally biased region" description="Basic and acidic residues" evidence="6">
    <location>
        <begin position="1"/>
        <end position="19"/>
    </location>
</feature>
<evidence type="ECO:0000256" key="2">
    <source>
        <dbReference type="ARBA" id="ARBA00023186"/>
    </source>
</evidence>
<dbReference type="GO" id="GO:0051087">
    <property type="term" value="F:protein-folding chaperone binding"/>
    <property type="evidence" value="ECO:0007669"/>
    <property type="project" value="InterPro"/>
</dbReference>
<dbReference type="SUPFAM" id="SSF51064">
    <property type="entry name" value="Head domain of nucleotide exchange factor GrpE"/>
    <property type="match status" value="1"/>
</dbReference>
<sequence>MGEEHDERQERPSGERPAGRAENGGPPAGMTKGSGPEEGLTCSTEPAGEARPRTGTEGDWPPEAGSPEEAAAARIAELEDRWRRALADLDNHRKRTARALDRERTGERARTSAEWLPVLDNLERALEHAGSESGAVIQGVRSVLEQARDVITRLGFPRRNDEGEPFDPARHEAVSTVAGSGAPDGTVVQVVRPGYGDGETQLRPAQVVVAKGRGDGPAP</sequence>
<dbReference type="Pfam" id="PF01025">
    <property type="entry name" value="GrpE"/>
    <property type="match status" value="1"/>
</dbReference>
<dbReference type="EMBL" id="VFOZ01000001">
    <property type="protein sequence ID" value="TQM00526.1"/>
    <property type="molecule type" value="Genomic_DNA"/>
</dbReference>